<dbReference type="EMBL" id="CAEZVB010000015">
    <property type="protein sequence ID" value="CAB4617757.1"/>
    <property type="molecule type" value="Genomic_DNA"/>
</dbReference>
<dbReference type="CDD" id="cd02966">
    <property type="entry name" value="TlpA_like_family"/>
    <property type="match status" value="1"/>
</dbReference>
<name>A0A6J6HZ58_9ZZZZ</name>
<reference evidence="2" key="1">
    <citation type="submission" date="2020-05" db="EMBL/GenBank/DDBJ databases">
        <authorList>
            <person name="Chiriac C."/>
            <person name="Salcher M."/>
            <person name="Ghai R."/>
            <person name="Kavagutti S V."/>
        </authorList>
    </citation>
    <scope>NUCLEOTIDE SEQUENCE</scope>
</reference>
<dbReference type="AlphaFoldDB" id="A0A6J6HZ58"/>
<dbReference type="Pfam" id="PF08534">
    <property type="entry name" value="Redoxin"/>
    <property type="match status" value="1"/>
</dbReference>
<accession>A0A6J6HZ58</accession>
<dbReference type="PANTHER" id="PTHR42852">
    <property type="entry name" value="THIOL:DISULFIDE INTERCHANGE PROTEIN DSBE"/>
    <property type="match status" value="1"/>
</dbReference>
<dbReference type="InterPro" id="IPR036249">
    <property type="entry name" value="Thioredoxin-like_sf"/>
</dbReference>
<sequence>MKLYVVGVAVIAIALTGCGREPVGSRVSESAGTTEFSTFDRVTMPNINGTTLDGQQLSLDSFRGKVVVLNNWASWCLPCNDEAPIIVTAANKSDKDDVAFVGLDVSDQDSSAKDFVDLYKVPYPSIVDSNGAILRSEPGVPPGALPSTLIIDREGNVAVRIVGSVKEPEFSRLIANVIHE</sequence>
<proteinExistence type="predicted"/>
<dbReference type="InterPro" id="IPR050553">
    <property type="entry name" value="Thioredoxin_ResA/DsbE_sf"/>
</dbReference>
<dbReference type="PROSITE" id="PS51257">
    <property type="entry name" value="PROKAR_LIPOPROTEIN"/>
    <property type="match status" value="1"/>
</dbReference>
<organism evidence="2">
    <name type="scientific">freshwater metagenome</name>
    <dbReference type="NCBI Taxonomy" id="449393"/>
    <lineage>
        <taxon>unclassified sequences</taxon>
        <taxon>metagenomes</taxon>
        <taxon>ecological metagenomes</taxon>
    </lineage>
</organism>
<dbReference type="PROSITE" id="PS51352">
    <property type="entry name" value="THIOREDOXIN_2"/>
    <property type="match status" value="1"/>
</dbReference>
<dbReference type="InterPro" id="IPR013740">
    <property type="entry name" value="Redoxin"/>
</dbReference>
<dbReference type="PANTHER" id="PTHR42852:SF13">
    <property type="entry name" value="PROTEIN DIPZ"/>
    <property type="match status" value="1"/>
</dbReference>
<dbReference type="SUPFAM" id="SSF52833">
    <property type="entry name" value="Thioredoxin-like"/>
    <property type="match status" value="1"/>
</dbReference>
<feature type="domain" description="Thioredoxin" evidence="1">
    <location>
        <begin position="38"/>
        <end position="179"/>
    </location>
</feature>
<protein>
    <submittedName>
        <fullName evidence="2">Unannotated protein</fullName>
    </submittedName>
</protein>
<evidence type="ECO:0000313" key="2">
    <source>
        <dbReference type="EMBL" id="CAB4617757.1"/>
    </source>
</evidence>
<dbReference type="GO" id="GO:0016491">
    <property type="term" value="F:oxidoreductase activity"/>
    <property type="evidence" value="ECO:0007669"/>
    <property type="project" value="InterPro"/>
</dbReference>
<gene>
    <name evidence="2" type="ORF">UFOPK1908_00516</name>
</gene>
<dbReference type="InterPro" id="IPR013766">
    <property type="entry name" value="Thioredoxin_domain"/>
</dbReference>
<dbReference type="Gene3D" id="3.40.30.10">
    <property type="entry name" value="Glutaredoxin"/>
    <property type="match status" value="1"/>
</dbReference>
<evidence type="ECO:0000259" key="1">
    <source>
        <dbReference type="PROSITE" id="PS51352"/>
    </source>
</evidence>